<proteinExistence type="predicted"/>
<evidence type="ECO:0000313" key="3">
    <source>
        <dbReference type="Proteomes" id="UP000244168"/>
    </source>
</evidence>
<dbReference type="EMBL" id="QAOQ01000003">
    <property type="protein sequence ID" value="PTQ97998.1"/>
    <property type="molecule type" value="Genomic_DNA"/>
</dbReference>
<accession>A0A2T5JAV7</accession>
<dbReference type="Proteomes" id="UP000244168">
    <property type="component" value="Unassembled WGS sequence"/>
</dbReference>
<comment type="caution">
    <text evidence="2">The sequence shown here is derived from an EMBL/GenBank/DDBJ whole genome shotgun (WGS) entry which is preliminary data.</text>
</comment>
<protein>
    <submittedName>
        <fullName evidence="2">Uncharacterized protein</fullName>
    </submittedName>
</protein>
<evidence type="ECO:0000313" key="2">
    <source>
        <dbReference type="EMBL" id="PTQ97998.1"/>
    </source>
</evidence>
<reference evidence="2 3" key="1">
    <citation type="submission" date="2018-04" db="EMBL/GenBank/DDBJ databases">
        <title>Genomic Encyclopedia of Archaeal and Bacterial Type Strains, Phase II (KMG-II): from individual species to whole genera.</title>
        <authorList>
            <person name="Goeker M."/>
        </authorList>
    </citation>
    <scope>NUCLEOTIDE SEQUENCE [LARGE SCALE GENOMIC DNA]</scope>
    <source>
        <strain evidence="2 3">DSM 26809</strain>
    </source>
</reference>
<evidence type="ECO:0000256" key="1">
    <source>
        <dbReference type="SAM" id="MobiDB-lite"/>
    </source>
</evidence>
<organism evidence="2 3">
    <name type="scientific">Mucilaginibacter yixingensis</name>
    <dbReference type="NCBI Taxonomy" id="1295612"/>
    <lineage>
        <taxon>Bacteria</taxon>
        <taxon>Pseudomonadati</taxon>
        <taxon>Bacteroidota</taxon>
        <taxon>Sphingobacteriia</taxon>
        <taxon>Sphingobacteriales</taxon>
        <taxon>Sphingobacteriaceae</taxon>
        <taxon>Mucilaginibacter</taxon>
    </lineage>
</organism>
<name>A0A2T5JAV7_9SPHI</name>
<feature type="region of interest" description="Disordered" evidence="1">
    <location>
        <begin position="243"/>
        <end position="331"/>
    </location>
</feature>
<feature type="compositionally biased region" description="Gly residues" evidence="1">
    <location>
        <begin position="309"/>
        <end position="331"/>
    </location>
</feature>
<gene>
    <name evidence="2" type="ORF">C8P68_103157</name>
</gene>
<dbReference type="AlphaFoldDB" id="A0A2T5JAV7"/>
<feature type="compositionally biased region" description="Polar residues" evidence="1">
    <location>
        <begin position="277"/>
        <end position="300"/>
    </location>
</feature>
<keyword evidence="3" id="KW-1185">Reference proteome</keyword>
<sequence length="331" mass="36388">MIPPSFLFLINFTVLLRSYCRQIYKFKDYLGPLFTNRHYNMKRNILNGIILISALALGSCSTQKLASNQGDDDVYNTNARAGDSPEYIARSNAPVQDRYYNDGGYDDDYYYYDSYASRINRFSYYSPFNYYDNLYYGYSPYYYGGVGWSPYLGYGLGIGIGYGGYYGYSPYWGLGSFYDPLYYGYGYGYSPYSYWGIGYGYGGGYWGIYSANNRSNITRPSRLGSTVGGGMIGTVRGGGVVPGRGDSRIYPDFVPNRPSRIYGTTGTNGGRTMTTTSSRQPSDQQTQRPTYTPTERPSYTPSSSSSNSSGGGGGGGRSSGGGGGGSRPGRP</sequence>